<dbReference type="STRING" id="525245.HMPREF0044_0691"/>
<comment type="caution">
    <text evidence="2">The sequence shown here is derived from an EMBL/GenBank/DDBJ whole genome shotgun (WGS) entry which is preliminary data.</text>
</comment>
<dbReference type="Gene3D" id="1.10.1660.10">
    <property type="match status" value="1"/>
</dbReference>
<organism evidence="2 3">
    <name type="scientific">Gleimia coleocanis DSM 15436</name>
    <dbReference type="NCBI Taxonomy" id="525245"/>
    <lineage>
        <taxon>Bacteria</taxon>
        <taxon>Bacillati</taxon>
        <taxon>Actinomycetota</taxon>
        <taxon>Actinomycetes</taxon>
        <taxon>Actinomycetales</taxon>
        <taxon>Actinomycetaceae</taxon>
        <taxon>Gleimia</taxon>
    </lineage>
</organism>
<protein>
    <submittedName>
        <fullName evidence="2">Transcriptional regulator, MerR family</fullName>
    </submittedName>
</protein>
<dbReference type="eggNOG" id="COG0789">
    <property type="taxonomic scope" value="Bacteria"/>
</dbReference>
<proteinExistence type="predicted"/>
<name>C0W0U8_9ACTO</name>
<keyword evidence="3" id="KW-1185">Reference proteome</keyword>
<dbReference type="PROSITE" id="PS50937">
    <property type="entry name" value="HTH_MERR_2"/>
    <property type="match status" value="1"/>
</dbReference>
<dbReference type="SMART" id="SM00422">
    <property type="entry name" value="HTH_MERR"/>
    <property type="match status" value="1"/>
</dbReference>
<evidence type="ECO:0000313" key="2">
    <source>
        <dbReference type="EMBL" id="EEH63672.1"/>
    </source>
</evidence>
<feature type="domain" description="HTH merR-type" evidence="1">
    <location>
        <begin position="24"/>
        <end position="87"/>
    </location>
</feature>
<gene>
    <name evidence="2" type="ORF">HMPREF0044_0691</name>
</gene>
<dbReference type="GO" id="GO:0003677">
    <property type="term" value="F:DNA binding"/>
    <property type="evidence" value="ECO:0007669"/>
    <property type="project" value="InterPro"/>
</dbReference>
<dbReference type="GO" id="GO:0006355">
    <property type="term" value="P:regulation of DNA-templated transcription"/>
    <property type="evidence" value="ECO:0007669"/>
    <property type="project" value="InterPro"/>
</dbReference>
<sequence length="306" mass="33404">MGECHMPRPDLTINLAPAPLTLTVVAEKLGISASTLRTWERRYGLGPQRQTGTHRRYTVAEFELIQAVVELVRSGVSPSDACQSIQDANAVYHANQKTVCVNSIIEHAKASNATALHADLDILITRDGLLKTWSEYIQPALVALQTDPEGELPGTAPRALLSQMTLQVVREVANCKECQPKETNDAVVVVSDEPRSLLAHVIGVSLHWEGIPTRLMPALLPVTALHADVPSMLEKTRHLVTKLNAKILVICGSIIHNEAYLRELENTDLQLVLVGPARPNYLPANAIQMRTASGCVEEVVATLRGY</sequence>
<dbReference type="EMBL" id="ACFG01000030">
    <property type="protein sequence ID" value="EEH63672.1"/>
    <property type="molecule type" value="Genomic_DNA"/>
</dbReference>
<evidence type="ECO:0000259" key="1">
    <source>
        <dbReference type="PROSITE" id="PS50937"/>
    </source>
</evidence>
<accession>C0W0U8</accession>
<evidence type="ECO:0000313" key="3">
    <source>
        <dbReference type="Proteomes" id="UP000010301"/>
    </source>
</evidence>
<reference evidence="2 3" key="1">
    <citation type="submission" date="2009-01" db="EMBL/GenBank/DDBJ databases">
        <authorList>
            <person name="Qin X."/>
            <person name="Bachman B."/>
            <person name="Battles P."/>
            <person name="Bell A."/>
            <person name="Bess C."/>
            <person name="Bickham C."/>
            <person name="Chaboub L."/>
            <person name="Chen D."/>
            <person name="Coyle M."/>
            <person name="Deiros D.R."/>
            <person name="Dinh H."/>
            <person name="Forbes L."/>
            <person name="Fowler G."/>
            <person name="Francisco L."/>
            <person name="Fu Q."/>
            <person name="Gubbala S."/>
            <person name="Hale W."/>
            <person name="Han Y."/>
            <person name="Hemphill L."/>
            <person name="Highlander S.K."/>
            <person name="Hirani K."/>
            <person name="Hogues M."/>
            <person name="Jackson L."/>
            <person name="Jakkamsetti A."/>
            <person name="Javaid M."/>
            <person name="Jiang H."/>
            <person name="Korchina V."/>
            <person name="Kovar C."/>
            <person name="Lara F."/>
            <person name="Lee S."/>
            <person name="Mata R."/>
            <person name="Mathew T."/>
            <person name="Moen C."/>
            <person name="Morales K."/>
            <person name="Munidasa M."/>
            <person name="Nazareth L."/>
            <person name="Ngo R."/>
            <person name="Nguyen L."/>
            <person name="Okwuonu G."/>
            <person name="Ongeri F."/>
            <person name="Patil S."/>
            <person name="Petrosino J."/>
            <person name="Pham C."/>
            <person name="Pham P."/>
            <person name="Pu L.-L."/>
            <person name="Puazo M."/>
            <person name="Raj R."/>
            <person name="Reid J."/>
            <person name="Rouhana J."/>
            <person name="Saada N."/>
            <person name="Shang Y."/>
            <person name="Simmons D."/>
            <person name="Thornton R."/>
            <person name="Warren J."/>
            <person name="Weissenberger G."/>
            <person name="Zhang J."/>
            <person name="Zhang L."/>
            <person name="Zhou C."/>
            <person name="Zhu D."/>
            <person name="Muzny D."/>
            <person name="Worley K."/>
            <person name="Gibbs R."/>
        </authorList>
    </citation>
    <scope>NUCLEOTIDE SEQUENCE [LARGE SCALE GENOMIC DNA]</scope>
    <source>
        <strain evidence="2 3">DSM 15436</strain>
    </source>
</reference>
<dbReference type="SUPFAM" id="SSF46955">
    <property type="entry name" value="Putative DNA-binding domain"/>
    <property type="match status" value="1"/>
</dbReference>
<dbReference type="Proteomes" id="UP000010301">
    <property type="component" value="Unassembled WGS sequence"/>
</dbReference>
<dbReference type="Pfam" id="PF13411">
    <property type="entry name" value="MerR_1"/>
    <property type="match status" value="1"/>
</dbReference>
<dbReference type="InterPro" id="IPR000551">
    <property type="entry name" value="MerR-type_HTH_dom"/>
</dbReference>
<dbReference type="HOGENOM" id="CLU_890338_0_0_11"/>
<dbReference type="AlphaFoldDB" id="C0W0U8"/>
<dbReference type="InterPro" id="IPR009061">
    <property type="entry name" value="DNA-bd_dom_put_sf"/>
</dbReference>